<dbReference type="PRINTS" id="PR00359">
    <property type="entry name" value="BP450"/>
</dbReference>
<comment type="similarity">
    <text evidence="1 7">Belongs to the cytochrome P450 family.</text>
</comment>
<dbReference type="Gene3D" id="1.10.630.10">
    <property type="entry name" value="Cytochrome P450"/>
    <property type="match status" value="1"/>
</dbReference>
<dbReference type="RefSeq" id="WP_189936085.1">
    <property type="nucleotide sequence ID" value="NZ_BNCD01000017.1"/>
</dbReference>
<evidence type="ECO:0000256" key="6">
    <source>
        <dbReference type="ARBA" id="ARBA00023033"/>
    </source>
</evidence>
<keyword evidence="10" id="KW-1185">Reference proteome</keyword>
<keyword evidence="3 7" id="KW-0479">Metal-binding</keyword>
<accession>A0A919L753</accession>
<dbReference type="InterPro" id="IPR036396">
    <property type="entry name" value="Cyt_P450_sf"/>
</dbReference>
<reference evidence="9" key="2">
    <citation type="submission" date="2020-09" db="EMBL/GenBank/DDBJ databases">
        <authorList>
            <person name="Sun Q."/>
            <person name="Ohkuma M."/>
        </authorList>
    </citation>
    <scope>NUCLEOTIDE SEQUENCE</scope>
    <source>
        <strain evidence="9">JCM 5069</strain>
    </source>
</reference>
<dbReference type="SUPFAM" id="SSF48264">
    <property type="entry name" value="Cytochrome P450"/>
    <property type="match status" value="1"/>
</dbReference>
<dbReference type="PROSITE" id="PS00086">
    <property type="entry name" value="CYTOCHROME_P450"/>
    <property type="match status" value="1"/>
</dbReference>
<dbReference type="GO" id="GO:0004497">
    <property type="term" value="F:monooxygenase activity"/>
    <property type="evidence" value="ECO:0007669"/>
    <property type="project" value="UniProtKB-KW"/>
</dbReference>
<dbReference type="FunFam" id="1.10.630.10:FF:000018">
    <property type="entry name" value="Cytochrome P450 monooxygenase"/>
    <property type="match status" value="1"/>
</dbReference>
<proteinExistence type="inferred from homology"/>
<keyword evidence="4 7" id="KW-0560">Oxidoreductase</keyword>
<evidence type="ECO:0000256" key="8">
    <source>
        <dbReference type="SAM" id="MobiDB-lite"/>
    </source>
</evidence>
<keyword evidence="5 7" id="KW-0408">Iron</keyword>
<reference evidence="9" key="1">
    <citation type="journal article" date="2014" name="Int. J. Syst. Evol. Microbiol.">
        <title>Complete genome sequence of Corynebacterium casei LMG S-19264T (=DSM 44701T), isolated from a smear-ripened cheese.</title>
        <authorList>
            <consortium name="US DOE Joint Genome Institute (JGI-PGF)"/>
            <person name="Walter F."/>
            <person name="Albersmeier A."/>
            <person name="Kalinowski J."/>
            <person name="Ruckert C."/>
        </authorList>
    </citation>
    <scope>NUCLEOTIDE SEQUENCE</scope>
    <source>
        <strain evidence="9">JCM 5069</strain>
    </source>
</reference>
<dbReference type="AlphaFoldDB" id="A0A919L753"/>
<sequence>MTDDTTTGPAVLDDPAEDPASAPADDPGDRTARAAAGADPRDLPPVRFWPALDLTAVDFDPVLAELMREGPVTRIRLPNGEGWAWLVTRHDDVRMVTNDTRFSRAAVMEQQVTRLAPHFIPVPGAVGFADPPDHTRLRRAVAPAFTARGVEAVRQRSAAALDALVDAMIAQGPPADLTERVLSPFPIAVICELMGVPAQDQERMHTWTQLILSSSHGAHLSEQAKDEMAAYFTDLVRERHDSTAEDVTSLLGAAVGRGEMTVEEAVGLAVLIQIGGEAVTNNSGQMFYLLLTRPELAERLRAEPELRPGAVDELLRYIPHRSAVGLSRIAMEDVVIRGAQIRAGEPVYVSYLAANRDPDVFPDPERIDLERSPNPHVSFGHGPHYCPGGILARMETQLMVDTVLDRLPGLRLAVPPEEVPWRRGALIRGPEALPVTW</sequence>
<dbReference type="GO" id="GO:0016705">
    <property type="term" value="F:oxidoreductase activity, acting on paired donors, with incorporation or reduction of molecular oxygen"/>
    <property type="evidence" value="ECO:0007669"/>
    <property type="project" value="InterPro"/>
</dbReference>
<evidence type="ECO:0000256" key="1">
    <source>
        <dbReference type="ARBA" id="ARBA00010617"/>
    </source>
</evidence>
<dbReference type="Pfam" id="PF00067">
    <property type="entry name" value="p450"/>
    <property type="match status" value="1"/>
</dbReference>
<evidence type="ECO:0000256" key="2">
    <source>
        <dbReference type="ARBA" id="ARBA00022617"/>
    </source>
</evidence>
<evidence type="ECO:0000256" key="4">
    <source>
        <dbReference type="ARBA" id="ARBA00023002"/>
    </source>
</evidence>
<dbReference type="PANTHER" id="PTHR46696:SF1">
    <property type="entry name" value="CYTOCHROME P450 YJIB-RELATED"/>
    <property type="match status" value="1"/>
</dbReference>
<gene>
    <name evidence="9" type="primary">cyp158a2</name>
    <name evidence="9" type="ORF">GCM10018793_52250</name>
</gene>
<evidence type="ECO:0000313" key="10">
    <source>
        <dbReference type="Proteomes" id="UP000603708"/>
    </source>
</evidence>
<dbReference type="CDD" id="cd11031">
    <property type="entry name" value="Cyp158A-like"/>
    <property type="match status" value="1"/>
</dbReference>
<dbReference type="InterPro" id="IPR017972">
    <property type="entry name" value="Cyt_P450_CS"/>
</dbReference>
<dbReference type="GO" id="GO:0005506">
    <property type="term" value="F:iron ion binding"/>
    <property type="evidence" value="ECO:0007669"/>
    <property type="project" value="InterPro"/>
</dbReference>
<keyword evidence="6 7" id="KW-0503">Monooxygenase</keyword>
<dbReference type="PANTHER" id="PTHR46696">
    <property type="entry name" value="P450, PUTATIVE (EUROFUNG)-RELATED"/>
    <property type="match status" value="1"/>
</dbReference>
<name>A0A919L753_9ACTN</name>
<comment type="caution">
    <text evidence="9">The sequence shown here is derived from an EMBL/GenBank/DDBJ whole genome shotgun (WGS) entry which is preliminary data.</text>
</comment>
<dbReference type="EMBL" id="BNCD01000017">
    <property type="protein sequence ID" value="GHH85196.1"/>
    <property type="molecule type" value="Genomic_DNA"/>
</dbReference>
<dbReference type="InterPro" id="IPR001128">
    <property type="entry name" value="Cyt_P450"/>
</dbReference>
<dbReference type="InterPro" id="IPR002397">
    <property type="entry name" value="Cyt_P450_B"/>
</dbReference>
<feature type="region of interest" description="Disordered" evidence="8">
    <location>
        <begin position="1"/>
        <end position="42"/>
    </location>
</feature>
<evidence type="ECO:0000256" key="7">
    <source>
        <dbReference type="RuleBase" id="RU000461"/>
    </source>
</evidence>
<evidence type="ECO:0000256" key="3">
    <source>
        <dbReference type="ARBA" id="ARBA00022723"/>
    </source>
</evidence>
<evidence type="ECO:0000313" key="9">
    <source>
        <dbReference type="EMBL" id="GHH85196.1"/>
    </source>
</evidence>
<evidence type="ECO:0000256" key="5">
    <source>
        <dbReference type="ARBA" id="ARBA00023004"/>
    </source>
</evidence>
<dbReference type="Proteomes" id="UP000603708">
    <property type="component" value="Unassembled WGS sequence"/>
</dbReference>
<dbReference type="GO" id="GO:0020037">
    <property type="term" value="F:heme binding"/>
    <property type="evidence" value="ECO:0007669"/>
    <property type="project" value="InterPro"/>
</dbReference>
<organism evidence="9 10">
    <name type="scientific">Streptomyces sulfonofaciens</name>
    <dbReference type="NCBI Taxonomy" id="68272"/>
    <lineage>
        <taxon>Bacteria</taxon>
        <taxon>Bacillati</taxon>
        <taxon>Actinomycetota</taxon>
        <taxon>Actinomycetes</taxon>
        <taxon>Kitasatosporales</taxon>
        <taxon>Streptomycetaceae</taxon>
        <taxon>Streptomyces</taxon>
    </lineage>
</organism>
<keyword evidence="2 7" id="KW-0349">Heme</keyword>
<protein>
    <submittedName>
        <fullName evidence="9">Biflaviolin synthase CYP158A2</fullName>
    </submittedName>
</protein>